<name>A0A834W6P1_9FABA</name>
<evidence type="ECO:0000256" key="1">
    <source>
        <dbReference type="SAM" id="MobiDB-lite"/>
    </source>
</evidence>
<evidence type="ECO:0000313" key="2">
    <source>
        <dbReference type="EMBL" id="KAF7811925.1"/>
    </source>
</evidence>
<dbReference type="AlphaFoldDB" id="A0A834W6P1"/>
<reference evidence="2" key="1">
    <citation type="submission" date="2020-09" db="EMBL/GenBank/DDBJ databases">
        <title>Genome-Enabled Discovery of Anthraquinone Biosynthesis in Senna tora.</title>
        <authorList>
            <person name="Kang S.-H."/>
            <person name="Pandey R.P."/>
            <person name="Lee C.-M."/>
            <person name="Sim J.-S."/>
            <person name="Jeong J.-T."/>
            <person name="Choi B.-S."/>
            <person name="Jung M."/>
            <person name="Ginzburg D."/>
            <person name="Zhao K."/>
            <person name="Won S.Y."/>
            <person name="Oh T.-J."/>
            <person name="Yu Y."/>
            <person name="Kim N.-H."/>
            <person name="Lee O.R."/>
            <person name="Lee T.-H."/>
            <person name="Bashyal P."/>
            <person name="Kim T.-S."/>
            <person name="Lee W.-H."/>
            <person name="Kawkins C."/>
            <person name="Kim C.-K."/>
            <person name="Kim J.S."/>
            <person name="Ahn B.O."/>
            <person name="Rhee S.Y."/>
            <person name="Sohng J.K."/>
        </authorList>
    </citation>
    <scope>NUCLEOTIDE SEQUENCE</scope>
    <source>
        <tissue evidence="2">Leaf</tissue>
    </source>
</reference>
<sequence length="97" mass="10814">MAPTEVLPKRQGTKSKESGNTDDIRDPSRMPSGTPKALDQTHKKSQPIRPLDQKIPHKEAPKSPRKRGTSSKDRTLQQKGPGKANCMTKDQLWQGSR</sequence>
<gene>
    <name evidence="2" type="ORF">G2W53_032901</name>
</gene>
<accession>A0A834W6P1</accession>
<feature type="compositionally biased region" description="Basic and acidic residues" evidence="1">
    <location>
        <begin position="14"/>
        <end position="28"/>
    </location>
</feature>
<comment type="caution">
    <text evidence="2">The sequence shown here is derived from an EMBL/GenBank/DDBJ whole genome shotgun (WGS) entry which is preliminary data.</text>
</comment>
<organism evidence="2 3">
    <name type="scientific">Senna tora</name>
    <dbReference type="NCBI Taxonomy" id="362788"/>
    <lineage>
        <taxon>Eukaryota</taxon>
        <taxon>Viridiplantae</taxon>
        <taxon>Streptophyta</taxon>
        <taxon>Embryophyta</taxon>
        <taxon>Tracheophyta</taxon>
        <taxon>Spermatophyta</taxon>
        <taxon>Magnoliopsida</taxon>
        <taxon>eudicotyledons</taxon>
        <taxon>Gunneridae</taxon>
        <taxon>Pentapetalae</taxon>
        <taxon>rosids</taxon>
        <taxon>fabids</taxon>
        <taxon>Fabales</taxon>
        <taxon>Fabaceae</taxon>
        <taxon>Caesalpinioideae</taxon>
        <taxon>Cassia clade</taxon>
        <taxon>Senna</taxon>
    </lineage>
</organism>
<dbReference type="Proteomes" id="UP000634136">
    <property type="component" value="Unassembled WGS sequence"/>
</dbReference>
<feature type="compositionally biased region" description="Basic and acidic residues" evidence="1">
    <location>
        <begin position="51"/>
        <end position="62"/>
    </location>
</feature>
<keyword evidence="3" id="KW-1185">Reference proteome</keyword>
<proteinExistence type="predicted"/>
<protein>
    <submittedName>
        <fullName evidence="2">Uncharacterized protein</fullName>
    </submittedName>
</protein>
<evidence type="ECO:0000313" key="3">
    <source>
        <dbReference type="Proteomes" id="UP000634136"/>
    </source>
</evidence>
<feature type="region of interest" description="Disordered" evidence="1">
    <location>
        <begin position="1"/>
        <end position="97"/>
    </location>
</feature>
<dbReference type="EMBL" id="JAAIUW010000010">
    <property type="protein sequence ID" value="KAF7811925.1"/>
    <property type="molecule type" value="Genomic_DNA"/>
</dbReference>